<dbReference type="Pfam" id="PF13007">
    <property type="entry name" value="LZ_Tnp_IS66"/>
    <property type="match status" value="1"/>
</dbReference>
<organism evidence="6 7">
    <name type="scientific">Rhodovibrio sodomensis</name>
    <dbReference type="NCBI Taxonomy" id="1088"/>
    <lineage>
        <taxon>Bacteria</taxon>
        <taxon>Pseudomonadati</taxon>
        <taxon>Pseudomonadota</taxon>
        <taxon>Alphaproteobacteria</taxon>
        <taxon>Rhodospirillales</taxon>
        <taxon>Rhodovibrionaceae</taxon>
        <taxon>Rhodovibrio</taxon>
    </lineage>
</organism>
<comment type="caution">
    <text evidence="6">The sequence shown here is derived from an EMBL/GenBank/DDBJ whole genome shotgun (WGS) entry which is preliminary data.</text>
</comment>
<evidence type="ECO:0000313" key="6">
    <source>
        <dbReference type="EMBL" id="MBK1671625.1"/>
    </source>
</evidence>
<dbReference type="Pfam" id="PF13005">
    <property type="entry name" value="zf-IS66"/>
    <property type="match status" value="1"/>
</dbReference>
<dbReference type="PANTHER" id="PTHR33678:SF1">
    <property type="entry name" value="BLL1576 PROTEIN"/>
    <property type="match status" value="1"/>
</dbReference>
<feature type="domain" description="Transposase IS66 central" evidence="3">
    <location>
        <begin position="173"/>
        <end position="337"/>
    </location>
</feature>
<dbReference type="RefSeq" id="WP_200344724.1">
    <property type="nucleotide sequence ID" value="NZ_NRRL01000255.1"/>
</dbReference>
<feature type="domain" description="Transposase IS66 zinc-finger binding" evidence="4">
    <location>
        <begin position="114"/>
        <end position="156"/>
    </location>
</feature>
<feature type="region of interest" description="Disordered" evidence="2">
    <location>
        <begin position="43"/>
        <end position="102"/>
    </location>
</feature>
<sequence length="337" mass="37184">MSESVAELTQKIADLTARVAELEQENVALHQLIAAYKQAIYGQSSEGVDPEQANLDLGDIDPNAPLPTPANDDDSAQGDGKPKTPRRGGQARRNRGALPRHLPRKHIHLEPETDSCPCCAGTLHKIGEDVRELLDVVPVLYRVLCIHRARYGCRTCSSAVVQAPAPEQPVEGGYATCTLIAQIAVGKWAWHLPLYRQAKMLAGQGIIIDRSTLATWMARAAWWLRPLHECLLKAVLAQQRVYCDDTPLPVLAPGTGRTKTGRFWAYAIDDRSWSGPAPPAVAYLYAEDRKARHMTEHLKSFTGILQVDGYQGYGQLADREALPITLAYCLAHARRKF</sequence>
<feature type="coiled-coil region" evidence="1">
    <location>
        <begin position="5"/>
        <end position="39"/>
    </location>
</feature>
<feature type="non-terminal residue" evidence="6">
    <location>
        <position position="337"/>
    </location>
</feature>
<keyword evidence="7" id="KW-1185">Reference proteome</keyword>
<dbReference type="Proteomes" id="UP001296873">
    <property type="component" value="Unassembled WGS sequence"/>
</dbReference>
<accession>A0ABS1DM45</accession>
<name>A0ABS1DM45_9PROT</name>
<feature type="domain" description="Transposase TnpC homeodomain" evidence="5">
    <location>
        <begin position="29"/>
        <end position="107"/>
    </location>
</feature>
<feature type="compositionally biased region" description="Basic residues" evidence="2">
    <location>
        <begin position="83"/>
        <end position="95"/>
    </location>
</feature>
<evidence type="ECO:0000259" key="4">
    <source>
        <dbReference type="Pfam" id="PF13005"/>
    </source>
</evidence>
<dbReference type="Pfam" id="PF03050">
    <property type="entry name" value="DDE_Tnp_IS66"/>
    <property type="match status" value="1"/>
</dbReference>
<dbReference type="NCBIfam" id="NF033517">
    <property type="entry name" value="transpos_IS66"/>
    <property type="match status" value="1"/>
</dbReference>
<evidence type="ECO:0000259" key="5">
    <source>
        <dbReference type="Pfam" id="PF13007"/>
    </source>
</evidence>
<evidence type="ECO:0008006" key="8">
    <source>
        <dbReference type="Google" id="ProtNLM"/>
    </source>
</evidence>
<evidence type="ECO:0000313" key="7">
    <source>
        <dbReference type="Proteomes" id="UP001296873"/>
    </source>
</evidence>
<dbReference type="InterPro" id="IPR052344">
    <property type="entry name" value="Transposase-related"/>
</dbReference>
<dbReference type="EMBL" id="NRRL01000255">
    <property type="protein sequence ID" value="MBK1671625.1"/>
    <property type="molecule type" value="Genomic_DNA"/>
</dbReference>
<dbReference type="InterPro" id="IPR004291">
    <property type="entry name" value="Transposase_IS66_central"/>
</dbReference>
<evidence type="ECO:0000259" key="3">
    <source>
        <dbReference type="Pfam" id="PF03050"/>
    </source>
</evidence>
<gene>
    <name evidence="6" type="ORF">CKO28_26910</name>
</gene>
<dbReference type="PANTHER" id="PTHR33678">
    <property type="entry name" value="BLL1576 PROTEIN"/>
    <property type="match status" value="1"/>
</dbReference>
<proteinExistence type="predicted"/>
<dbReference type="InterPro" id="IPR024474">
    <property type="entry name" value="Znf_dom_IS66"/>
</dbReference>
<dbReference type="InterPro" id="IPR024463">
    <property type="entry name" value="Transposase_TnpC_homeodom"/>
</dbReference>
<evidence type="ECO:0000256" key="2">
    <source>
        <dbReference type="SAM" id="MobiDB-lite"/>
    </source>
</evidence>
<evidence type="ECO:0000256" key="1">
    <source>
        <dbReference type="SAM" id="Coils"/>
    </source>
</evidence>
<protein>
    <recommendedName>
        <fullName evidence="8">IS66 family transposase</fullName>
    </recommendedName>
</protein>
<reference evidence="6 7" key="1">
    <citation type="journal article" date="2020" name="Microorganisms">
        <title>Osmotic Adaptation and Compatible Solute Biosynthesis of Phototrophic Bacteria as Revealed from Genome Analyses.</title>
        <authorList>
            <person name="Imhoff J.F."/>
            <person name="Rahn T."/>
            <person name="Kunzel S."/>
            <person name="Keller A."/>
            <person name="Neulinger S.C."/>
        </authorList>
    </citation>
    <scope>NUCLEOTIDE SEQUENCE [LARGE SCALE GENOMIC DNA]</scope>
    <source>
        <strain evidence="6 7">DSM 9895</strain>
    </source>
</reference>
<keyword evidence="1" id="KW-0175">Coiled coil</keyword>